<evidence type="ECO:0000256" key="1">
    <source>
        <dbReference type="SAM" id="Phobius"/>
    </source>
</evidence>
<feature type="transmembrane region" description="Helical" evidence="1">
    <location>
        <begin position="6"/>
        <end position="28"/>
    </location>
</feature>
<reference evidence="2" key="1">
    <citation type="submission" date="2023-03" db="EMBL/GenBank/DDBJ databases">
        <title>Andean soil-derived lignocellulolytic bacterial consortium as a source of novel taxa and putative plastic-active enzymes.</title>
        <authorList>
            <person name="Diaz-Garcia L."/>
            <person name="Chuvochina M."/>
            <person name="Feuerriegel G."/>
            <person name="Bunk B."/>
            <person name="Sproer C."/>
            <person name="Streit W.R."/>
            <person name="Rodriguez L.M."/>
            <person name="Overmann J."/>
            <person name="Jimenez D.J."/>
        </authorList>
    </citation>
    <scope>NUCLEOTIDE SEQUENCE</scope>
    <source>
        <strain evidence="2">MAG 4196</strain>
    </source>
</reference>
<name>A0AAJ5VTJ3_9HYPH</name>
<keyword evidence="1" id="KW-0812">Transmembrane</keyword>
<accession>A0AAJ5VTJ3</accession>
<organism evidence="2 3">
    <name type="scientific">Candidatus Devosia phytovorans</name>
    <dbReference type="NCBI Taxonomy" id="3121372"/>
    <lineage>
        <taxon>Bacteria</taxon>
        <taxon>Pseudomonadati</taxon>
        <taxon>Pseudomonadota</taxon>
        <taxon>Alphaproteobacteria</taxon>
        <taxon>Hyphomicrobiales</taxon>
        <taxon>Devosiaceae</taxon>
        <taxon>Devosia</taxon>
    </lineage>
</organism>
<proteinExistence type="predicted"/>
<evidence type="ECO:0000313" key="3">
    <source>
        <dbReference type="Proteomes" id="UP001217476"/>
    </source>
</evidence>
<gene>
    <name evidence="2" type="ORF">P0Y65_20605</name>
</gene>
<dbReference type="Proteomes" id="UP001217476">
    <property type="component" value="Chromosome"/>
</dbReference>
<sequence length="81" mass="9054">MIAFDPVTCVLGFIALIAIFVGACIFFVPYRAIEHGRQGCAVELNPAYFLDGCHYVKAEADEKSMPDLFRLMTLEHEEKVA</sequence>
<protein>
    <submittedName>
        <fullName evidence="2">Uncharacterized protein</fullName>
    </submittedName>
</protein>
<dbReference type="EMBL" id="CP119312">
    <property type="protein sequence ID" value="WEK04544.1"/>
    <property type="molecule type" value="Genomic_DNA"/>
</dbReference>
<keyword evidence="1" id="KW-0472">Membrane</keyword>
<keyword evidence="1" id="KW-1133">Transmembrane helix</keyword>
<dbReference type="AlphaFoldDB" id="A0AAJ5VTJ3"/>
<evidence type="ECO:0000313" key="2">
    <source>
        <dbReference type="EMBL" id="WEK04544.1"/>
    </source>
</evidence>